<evidence type="ECO:0000313" key="1">
    <source>
        <dbReference type="EMBL" id="CAI2376531.1"/>
    </source>
</evidence>
<sequence length="306" mass="35212">MDFELKRGSLKEDLQNLGKYFTQIRCKYRSGFVSQELLEMFKDLAMTFQEHFGQGDPVKSNALNSLSFYDKVNSLREDPSSFWNYFNEILIQDYNMSERTFPGKILSQKFSLDNTKCIKTEESGSQRKFIDRSILSDSSLEDSKQSASCSRRREYCHMLLDMNGYVIKCSKNASRIFNLKGSTLKGKDKDKTKSSGSVPLTSLNFSDFIDKVSLGYFDQRKWINAAGQPYKKTDTLKFLLNTDSSPDSRPRGIICKITLGVLNRGVLTRDHKSPKFGYKIKARVCDERSSDELHKRIVSPRLPYFL</sequence>
<organism evidence="1 2">
    <name type="scientific">Euplotes crassus</name>
    <dbReference type="NCBI Taxonomy" id="5936"/>
    <lineage>
        <taxon>Eukaryota</taxon>
        <taxon>Sar</taxon>
        <taxon>Alveolata</taxon>
        <taxon>Ciliophora</taxon>
        <taxon>Intramacronucleata</taxon>
        <taxon>Spirotrichea</taxon>
        <taxon>Hypotrichia</taxon>
        <taxon>Euplotida</taxon>
        <taxon>Euplotidae</taxon>
        <taxon>Moneuplotes</taxon>
    </lineage>
</organism>
<dbReference type="EMBL" id="CAMPGE010018093">
    <property type="protein sequence ID" value="CAI2376531.1"/>
    <property type="molecule type" value="Genomic_DNA"/>
</dbReference>
<dbReference type="AlphaFoldDB" id="A0AAD1XPX8"/>
<proteinExistence type="predicted"/>
<accession>A0AAD1XPX8</accession>
<keyword evidence="2" id="KW-1185">Reference proteome</keyword>
<gene>
    <name evidence="1" type="ORF">ECRASSUSDP1_LOCUS17901</name>
</gene>
<evidence type="ECO:0000313" key="2">
    <source>
        <dbReference type="Proteomes" id="UP001295684"/>
    </source>
</evidence>
<dbReference type="Proteomes" id="UP001295684">
    <property type="component" value="Unassembled WGS sequence"/>
</dbReference>
<reference evidence="1" key="1">
    <citation type="submission" date="2023-07" db="EMBL/GenBank/DDBJ databases">
        <authorList>
            <consortium name="AG Swart"/>
            <person name="Singh M."/>
            <person name="Singh A."/>
            <person name="Seah K."/>
            <person name="Emmerich C."/>
        </authorList>
    </citation>
    <scope>NUCLEOTIDE SEQUENCE</scope>
    <source>
        <strain evidence="1">DP1</strain>
    </source>
</reference>
<comment type="caution">
    <text evidence="1">The sequence shown here is derived from an EMBL/GenBank/DDBJ whole genome shotgun (WGS) entry which is preliminary data.</text>
</comment>
<name>A0AAD1XPX8_EUPCR</name>
<protein>
    <submittedName>
        <fullName evidence="1">Uncharacterized protein</fullName>
    </submittedName>
</protein>